<evidence type="ECO:0000259" key="2">
    <source>
        <dbReference type="Pfam" id="PF00561"/>
    </source>
</evidence>
<evidence type="ECO:0000313" key="3">
    <source>
        <dbReference type="EMBL" id="PPK63762.1"/>
    </source>
</evidence>
<dbReference type="GO" id="GO:0004806">
    <property type="term" value="F:triacylglycerol lipase activity"/>
    <property type="evidence" value="ECO:0007669"/>
    <property type="project" value="TreeGrafter"/>
</dbReference>
<dbReference type="EMBL" id="PTIX01000024">
    <property type="protein sequence ID" value="PPK63762.1"/>
    <property type="molecule type" value="Genomic_DNA"/>
</dbReference>
<name>A0A2S6GEX0_9PSEU</name>
<dbReference type="InterPro" id="IPR000073">
    <property type="entry name" value="AB_hydrolase_1"/>
</dbReference>
<gene>
    <name evidence="3" type="ORF">CLV40_1242</name>
</gene>
<feature type="domain" description="AB hydrolase-1" evidence="2">
    <location>
        <begin position="28"/>
        <end position="235"/>
    </location>
</feature>
<dbReference type="GO" id="GO:0046503">
    <property type="term" value="P:glycerolipid catabolic process"/>
    <property type="evidence" value="ECO:0007669"/>
    <property type="project" value="TreeGrafter"/>
</dbReference>
<dbReference type="InterPro" id="IPR050471">
    <property type="entry name" value="AB_hydrolase"/>
</dbReference>
<dbReference type="PRINTS" id="PR00111">
    <property type="entry name" value="ABHYDROLASE"/>
</dbReference>
<dbReference type="SUPFAM" id="SSF53474">
    <property type="entry name" value="alpha/beta-Hydrolases"/>
    <property type="match status" value="1"/>
</dbReference>
<dbReference type="Proteomes" id="UP000239203">
    <property type="component" value="Unassembled WGS sequence"/>
</dbReference>
<dbReference type="GO" id="GO:0004601">
    <property type="term" value="F:peroxidase activity"/>
    <property type="evidence" value="ECO:0007669"/>
    <property type="project" value="UniProtKB-KW"/>
</dbReference>
<evidence type="ECO:0000313" key="4">
    <source>
        <dbReference type="Proteomes" id="UP000239203"/>
    </source>
</evidence>
<dbReference type="AlphaFoldDB" id="A0A2S6GEX0"/>
<dbReference type="Gene3D" id="3.40.50.1820">
    <property type="entry name" value="alpha/beta hydrolase"/>
    <property type="match status" value="1"/>
</dbReference>
<dbReference type="PRINTS" id="PR00412">
    <property type="entry name" value="EPOXHYDRLASE"/>
</dbReference>
<dbReference type="InterPro" id="IPR029058">
    <property type="entry name" value="AB_hydrolase_fold"/>
</dbReference>
<organism evidence="3 4">
    <name type="scientific">Actinokineospora auranticolor</name>
    <dbReference type="NCBI Taxonomy" id="155976"/>
    <lineage>
        <taxon>Bacteria</taxon>
        <taxon>Bacillati</taxon>
        <taxon>Actinomycetota</taxon>
        <taxon>Actinomycetes</taxon>
        <taxon>Pseudonocardiales</taxon>
        <taxon>Pseudonocardiaceae</taxon>
        <taxon>Actinokineospora</taxon>
    </lineage>
</organism>
<evidence type="ECO:0000256" key="1">
    <source>
        <dbReference type="ARBA" id="ARBA00022559"/>
    </source>
</evidence>
<keyword evidence="1" id="KW-0575">Peroxidase</keyword>
<keyword evidence="4" id="KW-1185">Reference proteome</keyword>
<reference evidence="3 4" key="1">
    <citation type="submission" date="2018-02" db="EMBL/GenBank/DDBJ databases">
        <title>Genomic Encyclopedia of Archaeal and Bacterial Type Strains, Phase II (KMG-II): from individual species to whole genera.</title>
        <authorList>
            <person name="Goeker M."/>
        </authorList>
    </citation>
    <scope>NUCLEOTIDE SEQUENCE [LARGE SCALE GENOMIC DNA]</scope>
    <source>
        <strain evidence="3 4">YU 961-1</strain>
    </source>
</reference>
<dbReference type="PANTHER" id="PTHR43433:SF5">
    <property type="entry name" value="AB HYDROLASE-1 DOMAIN-CONTAINING PROTEIN"/>
    <property type="match status" value="1"/>
</dbReference>
<keyword evidence="1" id="KW-0560">Oxidoreductase</keyword>
<dbReference type="InterPro" id="IPR000639">
    <property type="entry name" value="Epox_hydrolase-like"/>
</dbReference>
<protein>
    <submittedName>
        <fullName evidence="3">Pimeloyl-ACP methyl ester carboxylesterase</fullName>
    </submittedName>
</protein>
<dbReference type="Pfam" id="PF00561">
    <property type="entry name" value="Abhydrolase_1"/>
    <property type="match status" value="1"/>
</dbReference>
<sequence>MVERVTTPVAFHAADGCPLHAAVLGSGPPVVLMHGGGPDHESLIPLARALADAYTVVLPDVRGYGRSVCVDPTRHTWNTYADDVVALLDHLDLATAVVGGTGLGSSITLRTCARHPSRVRAALLLSVENVEDDKTKAAEIAYLDAFAARVRLSGIEAAWASLRPHLAPVITTLVTEAIPRSTPASIAAAAAIGHDRLLTSIDELAAVDTPALIVPGIDHRHPPSVARAMAAALPRSTLADALTTTVRTAADLATAFAPPIKAFLAEVPTP</sequence>
<dbReference type="OrthoDB" id="3210164at2"/>
<dbReference type="PANTHER" id="PTHR43433">
    <property type="entry name" value="HYDROLASE, ALPHA/BETA FOLD FAMILY PROTEIN"/>
    <property type="match status" value="1"/>
</dbReference>
<accession>A0A2S6GEX0</accession>
<proteinExistence type="predicted"/>
<comment type="caution">
    <text evidence="3">The sequence shown here is derived from an EMBL/GenBank/DDBJ whole genome shotgun (WGS) entry which is preliminary data.</text>
</comment>